<dbReference type="PRINTS" id="PR01490">
    <property type="entry name" value="RTXTOXIND"/>
</dbReference>
<dbReference type="InterPro" id="IPR058982">
    <property type="entry name" value="Beta-barrel_AprE"/>
</dbReference>
<name>A0ABT8ZBQ7_9GAMM</name>
<dbReference type="PANTHER" id="PTHR30386">
    <property type="entry name" value="MEMBRANE FUSION SUBUNIT OF EMRAB-TOLC MULTIDRUG EFFLUX PUMP"/>
    <property type="match status" value="1"/>
</dbReference>
<sequence>MDENNLFRQEAVKAQQTTWLGDVILVRPFSFTLLTLIAALITTIILIFIFLGSYTKRITIEGQLIPNTGVIRVYAPDTGIVVKKLVNEGKHVKQGDELFLLSTTRFNERGDLNQSLLNSIQLRSATLADEKLKMLSIQANENKQLQSQIEEFTAALQKLDGLIKEQRKRVALANSKLERYKSLLKQEFISIDEFQIRQDYLIEQQILLKNYESDQITKKNELNRLKLQLNSLPSKQRNDYLALERQVSSIEQEKIEIEARQSLIIRSQASGIATAVNAEIGQQILVNTPVVNIIPENAILEAHLYLPSQAIGFIKIGQNVKLRYRAFPYQKFGQATGHIFSISDTAMNARDIVNYGEFSSNFSENQAIYLVKVAIDQQSIKAYGIKHPLKVGMVFEADIMQENRKLYEWVLEPLFSISGKL</sequence>
<comment type="caution">
    <text evidence="4">The sequence shown here is derived from an EMBL/GenBank/DDBJ whole genome shotgun (WGS) entry which is preliminary data.</text>
</comment>
<feature type="transmembrane region" description="Helical" evidence="2">
    <location>
        <begin position="29"/>
        <end position="51"/>
    </location>
</feature>
<accession>A0ABT8ZBQ7</accession>
<keyword evidence="5" id="KW-1185">Reference proteome</keyword>
<feature type="domain" description="AprE-like beta-barrel" evidence="3">
    <location>
        <begin position="304"/>
        <end position="400"/>
    </location>
</feature>
<keyword evidence="2" id="KW-1133">Transmembrane helix</keyword>
<dbReference type="PANTHER" id="PTHR30386:SF28">
    <property type="entry name" value="EXPORTED PROTEIN"/>
    <property type="match status" value="1"/>
</dbReference>
<dbReference type="Proteomes" id="UP001175780">
    <property type="component" value="Unassembled WGS sequence"/>
</dbReference>
<dbReference type="InterPro" id="IPR050739">
    <property type="entry name" value="MFP"/>
</dbReference>
<gene>
    <name evidence="4" type="ORF">Q5X34_10685</name>
</gene>
<evidence type="ECO:0000256" key="1">
    <source>
        <dbReference type="SAM" id="Coils"/>
    </source>
</evidence>
<evidence type="ECO:0000313" key="4">
    <source>
        <dbReference type="EMBL" id="MDO7362148.1"/>
    </source>
</evidence>
<dbReference type="Pfam" id="PF26002">
    <property type="entry name" value="Beta-barrel_AprE"/>
    <property type="match status" value="1"/>
</dbReference>
<reference evidence="4" key="1">
    <citation type="submission" date="2023-07" db="EMBL/GenBank/DDBJ databases">
        <title>Whole genome sequencing of environmental Acinetobacter calcoaceticus-baumannii complex from non-hospital environment.</title>
        <authorList>
            <person name="Wee S.K."/>
            <person name="Khoo E.Z.Y."/>
            <person name="Mohammad T.A.-H."/>
            <person name="Tan S.E.K."/>
            <person name="Yap E.P.H."/>
        </authorList>
    </citation>
    <scope>NUCLEOTIDE SEQUENCE</scope>
    <source>
        <strain evidence="4">PUMA0118</strain>
    </source>
</reference>
<keyword evidence="2" id="KW-0812">Transmembrane</keyword>
<feature type="coiled-coil region" evidence="1">
    <location>
        <begin position="208"/>
        <end position="260"/>
    </location>
</feature>
<evidence type="ECO:0000256" key="2">
    <source>
        <dbReference type="SAM" id="Phobius"/>
    </source>
</evidence>
<feature type="coiled-coil region" evidence="1">
    <location>
        <begin position="135"/>
        <end position="183"/>
    </location>
</feature>
<keyword evidence="1" id="KW-0175">Coiled coil</keyword>
<evidence type="ECO:0000313" key="5">
    <source>
        <dbReference type="Proteomes" id="UP001175780"/>
    </source>
</evidence>
<dbReference type="RefSeq" id="WP_304457288.1">
    <property type="nucleotide sequence ID" value="NZ_JAUPID010000011.1"/>
</dbReference>
<keyword evidence="2" id="KW-0472">Membrane</keyword>
<proteinExistence type="predicted"/>
<evidence type="ECO:0000259" key="3">
    <source>
        <dbReference type="Pfam" id="PF26002"/>
    </source>
</evidence>
<dbReference type="Gene3D" id="2.40.30.170">
    <property type="match status" value="1"/>
</dbReference>
<dbReference type="EMBL" id="JAUPID010000011">
    <property type="protein sequence ID" value="MDO7362148.1"/>
    <property type="molecule type" value="Genomic_DNA"/>
</dbReference>
<organism evidence="4 5">
    <name type="scientific">Acinetobacter geminorum</name>
    <dbReference type="NCBI Taxonomy" id="2730922"/>
    <lineage>
        <taxon>Bacteria</taxon>
        <taxon>Pseudomonadati</taxon>
        <taxon>Pseudomonadota</taxon>
        <taxon>Gammaproteobacteria</taxon>
        <taxon>Moraxellales</taxon>
        <taxon>Moraxellaceae</taxon>
        <taxon>Acinetobacter</taxon>
    </lineage>
</organism>
<protein>
    <submittedName>
        <fullName evidence="4">HlyD family efflux transporter periplasmic adaptor subunit</fullName>
    </submittedName>
</protein>